<dbReference type="InterPro" id="IPR029021">
    <property type="entry name" value="Prot-tyrosine_phosphatase-like"/>
</dbReference>
<dbReference type="Gene3D" id="3.10.200.10">
    <property type="entry name" value="Alpha carbonic anhydrase"/>
    <property type="match status" value="1"/>
</dbReference>
<dbReference type="SMART" id="SM00194">
    <property type="entry name" value="PTPc"/>
    <property type="match status" value="2"/>
</dbReference>
<evidence type="ECO:0000256" key="12">
    <source>
        <dbReference type="ARBA" id="ARBA00022912"/>
    </source>
</evidence>
<dbReference type="InterPro" id="IPR050348">
    <property type="entry name" value="Protein-Tyr_Phosphatase"/>
</dbReference>
<dbReference type="SUPFAM" id="SSF49265">
    <property type="entry name" value="Fibronectin type III"/>
    <property type="match status" value="1"/>
</dbReference>
<dbReference type="FunFam" id="3.10.200.10:FF:000004">
    <property type="entry name" value="receptor-type tyrosine-protein phosphatase zeta isoform X1"/>
    <property type="match status" value="1"/>
</dbReference>
<evidence type="ECO:0000256" key="19">
    <source>
        <dbReference type="ARBA" id="ARBA00068084"/>
    </source>
</evidence>
<evidence type="ECO:0000256" key="10">
    <source>
        <dbReference type="ARBA" id="ARBA00022737"/>
    </source>
</evidence>
<dbReference type="Gene3D" id="3.90.190.10">
    <property type="entry name" value="Protein tyrosine phosphatase superfamily"/>
    <property type="match status" value="2"/>
</dbReference>
<dbReference type="CDD" id="cd17669">
    <property type="entry name" value="R-PTP-Z-2"/>
    <property type="match status" value="1"/>
</dbReference>
<dbReference type="GO" id="GO:0005886">
    <property type="term" value="C:plasma membrane"/>
    <property type="evidence" value="ECO:0007669"/>
    <property type="project" value="UniProtKB-SubCell"/>
</dbReference>
<keyword evidence="28" id="KW-1185">Reference proteome</keyword>
<evidence type="ECO:0000256" key="3">
    <source>
        <dbReference type="ARBA" id="ARBA00006246"/>
    </source>
</evidence>
<evidence type="ECO:0000256" key="18">
    <source>
        <dbReference type="ARBA" id="ARBA00059596"/>
    </source>
</evidence>
<keyword evidence="12" id="KW-0904">Protein phosphatase</keyword>
<dbReference type="SUPFAM" id="SSF51069">
    <property type="entry name" value="Carbonic anhydrase"/>
    <property type="match status" value="1"/>
</dbReference>
<evidence type="ECO:0000259" key="25">
    <source>
        <dbReference type="PROSITE" id="PS50853"/>
    </source>
</evidence>
<dbReference type="PROSITE" id="PS50056">
    <property type="entry name" value="TYR_PHOSPHATASE_2"/>
    <property type="match status" value="2"/>
</dbReference>
<keyword evidence="14 21" id="KW-0472">Membrane</keyword>
<keyword evidence="16" id="KW-0325">Glycoprotein</keyword>
<evidence type="ECO:0000256" key="21">
    <source>
        <dbReference type="SAM" id="Phobius"/>
    </source>
</evidence>
<evidence type="ECO:0000256" key="2">
    <source>
        <dbReference type="ARBA" id="ARBA00004613"/>
    </source>
</evidence>
<dbReference type="CDD" id="cd03122">
    <property type="entry name" value="alpha_CARP_receptor_like"/>
    <property type="match status" value="1"/>
</dbReference>
<evidence type="ECO:0000256" key="20">
    <source>
        <dbReference type="SAM" id="MobiDB-lite"/>
    </source>
</evidence>
<feature type="chain" id="PRO_5007586961" description="Receptor-type tyrosine-protein phosphatase zeta" evidence="22">
    <location>
        <begin position="20"/>
        <end position="1249"/>
    </location>
</feature>
<accession>A0A151PEL5</accession>
<keyword evidence="15" id="KW-1015">Disulfide bond</keyword>
<dbReference type="InterPro" id="IPR000242">
    <property type="entry name" value="PTP_cat"/>
</dbReference>
<keyword evidence="27" id="KW-0675">Receptor</keyword>
<feature type="domain" description="Alpha-carbonic anhydrase" evidence="26">
    <location>
        <begin position="36"/>
        <end position="300"/>
    </location>
</feature>
<keyword evidence="6" id="KW-0964">Secreted</keyword>
<dbReference type="EMBL" id="AKHW03000416">
    <property type="protein sequence ID" value="KYO47547.1"/>
    <property type="molecule type" value="Genomic_DNA"/>
</dbReference>
<keyword evidence="13 21" id="KW-1133">Transmembrane helix</keyword>
<dbReference type="InterPro" id="IPR001148">
    <property type="entry name" value="CA_dom"/>
</dbReference>
<dbReference type="FunFam" id="2.60.40.10:FF:000313">
    <property type="entry name" value="Receptor-type tyrosine-protein phosphatase zeta"/>
    <property type="match status" value="1"/>
</dbReference>
<comment type="similarity">
    <text evidence="3">Belongs to the protein-tyrosine phosphatase family. Receptor class 5 subfamily.</text>
</comment>
<feature type="region of interest" description="Disordered" evidence="20">
    <location>
        <begin position="1224"/>
        <end position="1249"/>
    </location>
</feature>
<keyword evidence="10" id="KW-0677">Repeat</keyword>
<evidence type="ECO:0000313" key="28">
    <source>
        <dbReference type="Proteomes" id="UP000050525"/>
    </source>
</evidence>
<dbReference type="PANTHER" id="PTHR19134">
    <property type="entry name" value="RECEPTOR-TYPE TYROSINE-PROTEIN PHOSPHATASE"/>
    <property type="match status" value="1"/>
</dbReference>
<comment type="caution">
    <text evidence="27">The sequence shown here is derived from an EMBL/GenBank/DDBJ whole genome shotgun (WGS) entry which is preliminary data.</text>
</comment>
<comment type="subcellular location">
    <subcellularLocation>
        <location evidence="1">Cell membrane</location>
        <topology evidence="1">Single-pass type I membrane protein</topology>
    </subcellularLocation>
    <subcellularLocation>
        <location evidence="2">Secreted</location>
    </subcellularLocation>
</comment>
<evidence type="ECO:0000256" key="13">
    <source>
        <dbReference type="ARBA" id="ARBA00022989"/>
    </source>
</evidence>
<feature type="domain" description="Tyrosine-protein phosphatase" evidence="23">
    <location>
        <begin position="957"/>
        <end position="1216"/>
    </location>
</feature>
<dbReference type="InterPro" id="IPR041887">
    <property type="entry name" value="Alpha_CARP_receptor-type"/>
</dbReference>
<evidence type="ECO:0000256" key="6">
    <source>
        <dbReference type="ARBA" id="ARBA00022525"/>
    </source>
</evidence>
<feature type="domain" description="Tyrosine specific protein phosphatases" evidence="24">
    <location>
        <begin position="868"/>
        <end position="917"/>
    </location>
</feature>
<evidence type="ECO:0000256" key="7">
    <source>
        <dbReference type="ARBA" id="ARBA00022553"/>
    </source>
</evidence>
<dbReference type="CDD" id="cd00063">
    <property type="entry name" value="FN3"/>
    <property type="match status" value="1"/>
</dbReference>
<dbReference type="SUPFAM" id="SSF52799">
    <property type="entry name" value="(Phosphotyrosine protein) phosphatases II"/>
    <property type="match status" value="2"/>
</dbReference>
<reference evidence="27 28" key="1">
    <citation type="journal article" date="2012" name="Genome Biol.">
        <title>Sequencing three crocodilian genomes to illuminate the evolution of archosaurs and amniotes.</title>
        <authorList>
            <person name="St John J.A."/>
            <person name="Braun E.L."/>
            <person name="Isberg S.R."/>
            <person name="Miles L.G."/>
            <person name="Chong A.Y."/>
            <person name="Gongora J."/>
            <person name="Dalzell P."/>
            <person name="Moran C."/>
            <person name="Bed'hom B."/>
            <person name="Abzhanov A."/>
            <person name="Burgess S.C."/>
            <person name="Cooksey A.M."/>
            <person name="Castoe T.A."/>
            <person name="Crawford N.G."/>
            <person name="Densmore L.D."/>
            <person name="Drew J.C."/>
            <person name="Edwards S.V."/>
            <person name="Faircloth B.C."/>
            <person name="Fujita M.K."/>
            <person name="Greenwold M.J."/>
            <person name="Hoffmann F.G."/>
            <person name="Howard J.M."/>
            <person name="Iguchi T."/>
            <person name="Janes D.E."/>
            <person name="Khan S.Y."/>
            <person name="Kohno S."/>
            <person name="de Koning A.J."/>
            <person name="Lance S.L."/>
            <person name="McCarthy F.M."/>
            <person name="McCormack J.E."/>
            <person name="Merchant M.E."/>
            <person name="Peterson D.G."/>
            <person name="Pollock D.D."/>
            <person name="Pourmand N."/>
            <person name="Raney B.J."/>
            <person name="Roessler K.A."/>
            <person name="Sanford J.R."/>
            <person name="Sawyer R.H."/>
            <person name="Schmidt C.J."/>
            <person name="Triplett E.W."/>
            <person name="Tuberville T.D."/>
            <person name="Venegas-Anaya M."/>
            <person name="Howard J.T."/>
            <person name="Jarvis E.D."/>
            <person name="Guillette L.J.Jr."/>
            <person name="Glenn T.C."/>
            <person name="Green R.E."/>
            <person name="Ray D.A."/>
        </authorList>
    </citation>
    <scope>NUCLEOTIDE SEQUENCE [LARGE SCALE GENOMIC DNA]</scope>
    <source>
        <strain evidence="27">KSC_2009_1</strain>
    </source>
</reference>
<evidence type="ECO:0000256" key="4">
    <source>
        <dbReference type="ARBA" id="ARBA00013064"/>
    </source>
</evidence>
<dbReference type="Pfam" id="PF00102">
    <property type="entry name" value="Y_phosphatase"/>
    <property type="match status" value="3"/>
</dbReference>
<dbReference type="GO" id="GO:0007417">
    <property type="term" value="P:central nervous system development"/>
    <property type="evidence" value="ECO:0007669"/>
    <property type="project" value="UniProtKB-ARBA"/>
</dbReference>
<dbReference type="Pfam" id="PF00194">
    <property type="entry name" value="Carb_anhydrase"/>
    <property type="match status" value="1"/>
</dbReference>
<evidence type="ECO:0000256" key="8">
    <source>
        <dbReference type="ARBA" id="ARBA00022692"/>
    </source>
</evidence>
<evidence type="ECO:0000259" key="24">
    <source>
        <dbReference type="PROSITE" id="PS50056"/>
    </source>
</evidence>
<dbReference type="FunFam" id="3.90.190.10:FF:000013">
    <property type="entry name" value="receptor-type tyrosine-protein phosphatase zeta isoform X1"/>
    <property type="match status" value="1"/>
</dbReference>
<dbReference type="AlphaFoldDB" id="A0A151PEL5"/>
<dbReference type="SMART" id="SM00060">
    <property type="entry name" value="FN3"/>
    <property type="match status" value="1"/>
</dbReference>
<dbReference type="PROSITE" id="PS50853">
    <property type="entry name" value="FN3"/>
    <property type="match status" value="1"/>
</dbReference>
<dbReference type="SMART" id="SM00404">
    <property type="entry name" value="PTPc_motif"/>
    <property type="match status" value="2"/>
</dbReference>
<dbReference type="InterPro" id="IPR036398">
    <property type="entry name" value="CA_dom_sf"/>
</dbReference>
<evidence type="ECO:0000313" key="27">
    <source>
        <dbReference type="EMBL" id="KYO47547.1"/>
    </source>
</evidence>
<dbReference type="PROSITE" id="PS51144">
    <property type="entry name" value="ALPHA_CA_2"/>
    <property type="match status" value="1"/>
</dbReference>
<gene>
    <name evidence="27" type="primary">PTPRZ1</name>
    <name evidence="27" type="ORF">Y1Q_0019667</name>
</gene>
<dbReference type="InterPro" id="IPR003961">
    <property type="entry name" value="FN3_dom"/>
</dbReference>
<evidence type="ECO:0000256" key="14">
    <source>
        <dbReference type="ARBA" id="ARBA00023136"/>
    </source>
</evidence>
<keyword evidence="5" id="KW-1003">Cell membrane</keyword>
<evidence type="ECO:0000256" key="1">
    <source>
        <dbReference type="ARBA" id="ARBA00004251"/>
    </source>
</evidence>
<protein>
    <recommendedName>
        <fullName evidence="19">Receptor-type tyrosine-protein phosphatase zeta</fullName>
        <ecNumber evidence="4">3.1.3.48</ecNumber>
    </recommendedName>
</protein>
<comment type="function">
    <text evidence="18">Protein tyrosine phosphatase that negatively regulates oligodendrocyte precursor proliferation in the embryonic spinal cord. Required for normal differentiation of the precursor cells into mature, fully myelinating oligodendrocytes. May play a role in protecting oligondendrocytes against apoptosis. May play a role in the establishment of contextual memory, probably via the dephosphorylation of proteins that are part of important signaling cascades.</text>
</comment>
<feature type="domain" description="Tyrosine-protein phosphatase" evidence="23">
    <location>
        <begin position="623"/>
        <end position="926"/>
    </location>
</feature>
<evidence type="ECO:0000256" key="11">
    <source>
        <dbReference type="ARBA" id="ARBA00022801"/>
    </source>
</evidence>
<evidence type="ECO:0000259" key="23">
    <source>
        <dbReference type="PROSITE" id="PS50055"/>
    </source>
</evidence>
<evidence type="ECO:0000256" key="15">
    <source>
        <dbReference type="ARBA" id="ARBA00023157"/>
    </source>
</evidence>
<dbReference type="InterPro" id="IPR036116">
    <property type="entry name" value="FN3_sf"/>
</dbReference>
<dbReference type="InterPro" id="IPR013783">
    <property type="entry name" value="Ig-like_fold"/>
</dbReference>
<dbReference type="InterPro" id="IPR000387">
    <property type="entry name" value="Tyr_Pase_dom"/>
</dbReference>
<evidence type="ECO:0000256" key="5">
    <source>
        <dbReference type="ARBA" id="ARBA00022475"/>
    </source>
</evidence>
<dbReference type="PRINTS" id="PR00700">
    <property type="entry name" value="PRTYPHPHTASE"/>
</dbReference>
<dbReference type="PROSITE" id="PS50055">
    <property type="entry name" value="TYR_PHOSPHATASE_PTP"/>
    <property type="match status" value="2"/>
</dbReference>
<evidence type="ECO:0000259" key="26">
    <source>
        <dbReference type="PROSITE" id="PS51144"/>
    </source>
</evidence>
<dbReference type="Pfam" id="PF00041">
    <property type="entry name" value="fn3"/>
    <property type="match status" value="1"/>
</dbReference>
<evidence type="ECO:0000256" key="9">
    <source>
        <dbReference type="ARBA" id="ARBA00022729"/>
    </source>
</evidence>
<feature type="region of interest" description="Disordered" evidence="20">
    <location>
        <begin position="408"/>
        <end position="508"/>
    </location>
</feature>
<dbReference type="Proteomes" id="UP000050525">
    <property type="component" value="Unassembled WGS sequence"/>
</dbReference>
<dbReference type="EC" id="3.1.3.48" evidence="4"/>
<dbReference type="FunFam" id="3.90.190.10:FF:000016">
    <property type="entry name" value="receptor-type tyrosine-protein phosphatase gamma isoform X1"/>
    <property type="match status" value="1"/>
</dbReference>
<dbReference type="SMART" id="SM01057">
    <property type="entry name" value="Carb_anhydrase"/>
    <property type="match status" value="1"/>
</dbReference>
<dbReference type="Gene3D" id="2.60.40.10">
    <property type="entry name" value="Immunoglobulins"/>
    <property type="match status" value="1"/>
</dbReference>
<evidence type="ECO:0000256" key="17">
    <source>
        <dbReference type="ARBA" id="ARBA00051722"/>
    </source>
</evidence>
<dbReference type="GO" id="GO:0004725">
    <property type="term" value="F:protein tyrosine phosphatase activity"/>
    <property type="evidence" value="ECO:0007669"/>
    <property type="project" value="UniProtKB-EC"/>
</dbReference>
<organism evidence="27 28">
    <name type="scientific">Alligator mississippiensis</name>
    <name type="common">American alligator</name>
    <dbReference type="NCBI Taxonomy" id="8496"/>
    <lineage>
        <taxon>Eukaryota</taxon>
        <taxon>Metazoa</taxon>
        <taxon>Chordata</taxon>
        <taxon>Craniata</taxon>
        <taxon>Vertebrata</taxon>
        <taxon>Euteleostomi</taxon>
        <taxon>Archelosauria</taxon>
        <taxon>Archosauria</taxon>
        <taxon>Crocodylia</taxon>
        <taxon>Alligatoridae</taxon>
        <taxon>Alligatorinae</taxon>
        <taxon>Alligator</taxon>
    </lineage>
</organism>
<name>A0A151PEL5_ALLMI</name>
<feature type="compositionally biased region" description="Acidic residues" evidence="20">
    <location>
        <begin position="425"/>
        <end position="442"/>
    </location>
</feature>
<keyword evidence="11" id="KW-0378">Hydrolase</keyword>
<sequence>MRLVGRWLACVQLLGVLRADLVYGYYRQQRKLTEEIDWSYTGTLDQNNWWKKYPACNDGKQSPINIDEDLTQVNVNLKKLQFHGWEKESLGDTYIHNTGKTVEINLTNDYYVSGGGLDTVFKASKITFHWGKCNRSSNGSEHSLEGQKFPLEMQIYCYNGDEFTNFEEAVKRSGKLRALSILFEIVPEDNLDYEAIIKGVDSVSRFGKQAALEPFVLLNLLPNSTDKYYTYNGSLSTPPCSETVEWIVFKDTIGISESQLAVFCDVLTMQQSGYVMLMDYLQNNFRKQQYKFSGQVFSSYTGQEEIHEAVCSSEPENVQADPKNYTSLLVTWDRPRVVYDTMIDRFAVFYQQLDGEDQTKHEFLTDGYQDLGAILNNLLPNTSYVLQIVAICSNGLFGKYSDQVIVDTPPDGPDIDLFPDLKETEEYEEEDDEKEAEMDEEITVIPSTDSAINQIRKKEFQPVTETSDEEKDTSLETQTVTRMPPQVNDPTKGIEEDSGEYGSASAASEVLSQTTQPVYNEASNSSHESRIGLAESLESEKKTVIPLVVVSALTFICLVILVGILIYWRKCFQTAHFYLEDNTSPRVISTPPAPVFPVSDDVGAIPIKHFPKHVADLHASNGFTEEFETLKEFYQEIQSCTIDLGITSDSSNHPDNKNKNRYINIVAYDHTRVKLAQLAEKDGKLTDYINANYVDGYNKPKAYIAAQGPLKSTAEDFWRMIWEHNVEVIVMITNLVEKGRRKCDQYWPADGSEEYGNFLVTQKSVHILAYYTVRNFTIRNTKVKKGSQKGRSSGRVVTQYHYTQWPDMGVPEYTLPVLTFVRKASYAKRHAVGPVVVHCSTSTLMEQLKREPPHELCPSGADSDEAHSAGVGRTGTYIVLDSMLHQIQHEGTVNIFGFLKHIRTQRNYLVQTEEQYIFIHDALVEAILSKETEVLESHIHAYVNTLLIPGPTGKTRLEKQFKLLSQSNIQQCDYSTALKQCNREKNRTSSIIPVERSRVGISSLSGEGTDYINASYIMGYYQSNEFIITQHPLLHTIKDFWRMIWDHNAQLIVMLPDSQNMAEDEFVYWPNKDEPINCESFKVTMIAEEHKCLSNEEKLIIQDFILEATQDDYVLEVRHFQCPRWPNPDSPISKTFELISIIKEETSNRDGPMIVHDEHGGVTAGTFCALTTLMHQLENESSVDVYQVAKMINLMRPGVFTDIEQYQFLYKAILSLVSTRQEENPSASMDSNGTALPDGNAAESLESLV</sequence>
<feature type="domain" description="Fibronectin type-III" evidence="25">
    <location>
        <begin position="314"/>
        <end position="411"/>
    </location>
</feature>
<keyword evidence="7" id="KW-0597">Phosphoprotein</keyword>
<evidence type="ECO:0000256" key="22">
    <source>
        <dbReference type="SAM" id="SignalP"/>
    </source>
</evidence>
<feature type="signal peptide" evidence="22">
    <location>
        <begin position="1"/>
        <end position="19"/>
    </location>
</feature>
<keyword evidence="8 21" id="KW-0812">Transmembrane</keyword>
<dbReference type="InterPro" id="IPR003595">
    <property type="entry name" value="Tyr_Pase_cat"/>
</dbReference>
<keyword evidence="9 22" id="KW-0732">Signal</keyword>
<dbReference type="GO" id="GO:0005576">
    <property type="term" value="C:extracellular region"/>
    <property type="evidence" value="ECO:0007669"/>
    <property type="project" value="UniProtKB-SubCell"/>
</dbReference>
<dbReference type="PANTHER" id="PTHR19134:SF461">
    <property type="entry name" value="RECEPTOR-TYPE TYROSINE-PROTEIN PHOSPHATASE ZETA"/>
    <property type="match status" value="1"/>
</dbReference>
<proteinExistence type="inferred from homology"/>
<feature type="compositionally biased region" description="Polar residues" evidence="20">
    <location>
        <begin position="1224"/>
        <end position="1234"/>
    </location>
</feature>
<comment type="catalytic activity">
    <reaction evidence="17">
        <text>O-phospho-L-tyrosyl-[protein] + H2O = L-tyrosyl-[protein] + phosphate</text>
        <dbReference type="Rhea" id="RHEA:10684"/>
        <dbReference type="Rhea" id="RHEA-COMP:10136"/>
        <dbReference type="Rhea" id="RHEA-COMP:20101"/>
        <dbReference type="ChEBI" id="CHEBI:15377"/>
        <dbReference type="ChEBI" id="CHEBI:43474"/>
        <dbReference type="ChEBI" id="CHEBI:46858"/>
        <dbReference type="ChEBI" id="CHEBI:61978"/>
        <dbReference type="EC" id="3.1.3.48"/>
    </reaction>
</comment>
<feature type="transmembrane region" description="Helical" evidence="21">
    <location>
        <begin position="544"/>
        <end position="568"/>
    </location>
</feature>
<feature type="domain" description="Tyrosine specific protein phosphatases" evidence="24">
    <location>
        <begin position="1133"/>
        <end position="1207"/>
    </location>
</feature>
<evidence type="ECO:0000256" key="16">
    <source>
        <dbReference type="ARBA" id="ARBA00023180"/>
    </source>
</evidence>